<evidence type="ECO:0000256" key="1">
    <source>
        <dbReference type="SAM" id="MobiDB-lite"/>
    </source>
</evidence>
<feature type="compositionally biased region" description="Polar residues" evidence="1">
    <location>
        <begin position="105"/>
        <end position="121"/>
    </location>
</feature>
<keyword evidence="3" id="KW-1185">Reference proteome</keyword>
<feature type="compositionally biased region" description="Polar residues" evidence="1">
    <location>
        <begin position="144"/>
        <end position="169"/>
    </location>
</feature>
<feature type="region of interest" description="Disordered" evidence="1">
    <location>
        <begin position="77"/>
        <end position="169"/>
    </location>
</feature>
<dbReference type="AlphaFoldDB" id="A0AAN8WZ96"/>
<proteinExistence type="predicted"/>
<name>A0AAN8WZ96_HALRR</name>
<keyword evidence="2" id="KW-0813">Transport</keyword>
<sequence length="169" mass="18070">MAVIASVTQSFWNSICACFGETQNTVYELVSDMSGRQDVLDERVSSLEDRLTTIQESLEALPDVLSRCLQKHQEVVDQRRATAPSSNSLHPDMAARPGGYPVLSASPSPRSSPVWQQQSSAPPLFPRTSLSPTLPALPTSSSAVSSIQGERSPTALTSLSGQSLPKSEA</sequence>
<comment type="caution">
    <text evidence="2">The sequence shown here is derived from an EMBL/GenBank/DDBJ whole genome shotgun (WGS) entry which is preliminary data.</text>
</comment>
<keyword evidence="2" id="KW-0406">Ion transport</keyword>
<dbReference type="Proteomes" id="UP001381693">
    <property type="component" value="Unassembled WGS sequence"/>
</dbReference>
<evidence type="ECO:0000313" key="2">
    <source>
        <dbReference type="EMBL" id="KAK7069989.1"/>
    </source>
</evidence>
<reference evidence="2 3" key="1">
    <citation type="submission" date="2023-11" db="EMBL/GenBank/DDBJ databases">
        <title>Halocaridina rubra genome assembly.</title>
        <authorList>
            <person name="Smith C."/>
        </authorList>
    </citation>
    <scope>NUCLEOTIDE SEQUENCE [LARGE SCALE GENOMIC DNA]</scope>
    <source>
        <strain evidence="2">EP-1</strain>
        <tissue evidence="2">Whole</tissue>
    </source>
</reference>
<dbReference type="EMBL" id="JAXCGZ010015620">
    <property type="protein sequence ID" value="KAK7069989.1"/>
    <property type="molecule type" value="Genomic_DNA"/>
</dbReference>
<dbReference type="GO" id="GO:0034220">
    <property type="term" value="P:monoatomic ion transmembrane transport"/>
    <property type="evidence" value="ECO:0007669"/>
    <property type="project" value="UniProtKB-KW"/>
</dbReference>
<feature type="compositionally biased region" description="Low complexity" evidence="1">
    <location>
        <begin position="128"/>
        <end position="143"/>
    </location>
</feature>
<evidence type="ECO:0000313" key="3">
    <source>
        <dbReference type="Proteomes" id="UP001381693"/>
    </source>
</evidence>
<accession>A0AAN8WZ96</accession>
<protein>
    <submittedName>
        <fullName evidence="2">Small conductance calcium-activated potassium channel protein 2</fullName>
    </submittedName>
</protein>
<keyword evidence="2" id="KW-0407">Ion channel</keyword>
<organism evidence="2 3">
    <name type="scientific">Halocaridina rubra</name>
    <name type="common">Hawaiian red shrimp</name>
    <dbReference type="NCBI Taxonomy" id="373956"/>
    <lineage>
        <taxon>Eukaryota</taxon>
        <taxon>Metazoa</taxon>
        <taxon>Ecdysozoa</taxon>
        <taxon>Arthropoda</taxon>
        <taxon>Crustacea</taxon>
        <taxon>Multicrustacea</taxon>
        <taxon>Malacostraca</taxon>
        <taxon>Eumalacostraca</taxon>
        <taxon>Eucarida</taxon>
        <taxon>Decapoda</taxon>
        <taxon>Pleocyemata</taxon>
        <taxon>Caridea</taxon>
        <taxon>Atyoidea</taxon>
        <taxon>Atyidae</taxon>
        <taxon>Halocaridina</taxon>
    </lineage>
</organism>
<gene>
    <name evidence="2" type="primary">KCNN2_1</name>
    <name evidence="2" type="ORF">SK128_001264</name>
</gene>